<keyword evidence="1" id="KW-0238">DNA-binding</keyword>
<dbReference type="SMART" id="SM00347">
    <property type="entry name" value="HTH_MARR"/>
    <property type="match status" value="1"/>
</dbReference>
<keyword evidence="4" id="KW-1185">Reference proteome</keyword>
<dbReference type="PANTHER" id="PTHR33164">
    <property type="entry name" value="TRANSCRIPTIONAL REGULATOR, MARR FAMILY"/>
    <property type="match status" value="1"/>
</dbReference>
<feature type="domain" description="HTH marR-type" evidence="2">
    <location>
        <begin position="7"/>
        <end position="142"/>
    </location>
</feature>
<dbReference type="RefSeq" id="WP_380702381.1">
    <property type="nucleotide sequence ID" value="NZ_JBHSAP010000007.1"/>
</dbReference>
<dbReference type="Pfam" id="PF12802">
    <property type="entry name" value="MarR_2"/>
    <property type="match status" value="1"/>
</dbReference>
<dbReference type="SUPFAM" id="SSF46785">
    <property type="entry name" value="Winged helix' DNA-binding domain"/>
    <property type="match status" value="1"/>
</dbReference>
<dbReference type="InterPro" id="IPR036388">
    <property type="entry name" value="WH-like_DNA-bd_sf"/>
</dbReference>
<dbReference type="InterPro" id="IPR039422">
    <property type="entry name" value="MarR/SlyA-like"/>
</dbReference>
<evidence type="ECO:0000259" key="2">
    <source>
        <dbReference type="PROSITE" id="PS50995"/>
    </source>
</evidence>
<reference evidence="4" key="1">
    <citation type="journal article" date="2019" name="Int. J. Syst. Evol. Microbiol.">
        <title>The Global Catalogue of Microorganisms (GCM) 10K type strain sequencing project: providing services to taxonomists for standard genome sequencing and annotation.</title>
        <authorList>
            <consortium name="The Broad Institute Genomics Platform"/>
            <consortium name="The Broad Institute Genome Sequencing Center for Infectious Disease"/>
            <person name="Wu L."/>
            <person name="Ma J."/>
        </authorList>
    </citation>
    <scope>NUCLEOTIDE SEQUENCE [LARGE SCALE GENOMIC DNA]</scope>
    <source>
        <strain evidence="4">IBRC-M 10813</strain>
    </source>
</reference>
<gene>
    <name evidence="3" type="ORF">ACFOUO_04025</name>
</gene>
<evidence type="ECO:0000313" key="3">
    <source>
        <dbReference type="EMBL" id="MFC4075970.1"/>
    </source>
</evidence>
<sequence>MDKRTKHGDAFTELVLAVFHLNGLLLEAGDQITQPVGLSSARWQVLGVAEHGAIPVAHVARVMGLSRQSVQQTADGLERDGFIEYHANPHHRRAKLMVLTNKGREALAYVKQRQADWANRIGRRHTLEDLRDAVAMLREISESLEQDE</sequence>
<evidence type="ECO:0000256" key="1">
    <source>
        <dbReference type="ARBA" id="ARBA00023125"/>
    </source>
</evidence>
<accession>A0ABV8JDT3</accession>
<organism evidence="3 4">
    <name type="scientific">Salinithrix halophila</name>
    <dbReference type="NCBI Taxonomy" id="1485204"/>
    <lineage>
        <taxon>Bacteria</taxon>
        <taxon>Bacillati</taxon>
        <taxon>Bacillota</taxon>
        <taxon>Bacilli</taxon>
        <taxon>Bacillales</taxon>
        <taxon>Thermoactinomycetaceae</taxon>
        <taxon>Salinithrix</taxon>
    </lineage>
</organism>
<proteinExistence type="predicted"/>
<comment type="caution">
    <text evidence="3">The sequence shown here is derived from an EMBL/GenBank/DDBJ whole genome shotgun (WGS) entry which is preliminary data.</text>
</comment>
<protein>
    <submittedName>
        <fullName evidence="3">MarR family winged helix-turn-helix transcriptional regulator</fullName>
    </submittedName>
</protein>
<dbReference type="EMBL" id="JBHSAP010000007">
    <property type="protein sequence ID" value="MFC4075970.1"/>
    <property type="molecule type" value="Genomic_DNA"/>
</dbReference>
<dbReference type="InterPro" id="IPR036390">
    <property type="entry name" value="WH_DNA-bd_sf"/>
</dbReference>
<dbReference type="Gene3D" id="1.10.10.10">
    <property type="entry name" value="Winged helix-like DNA-binding domain superfamily/Winged helix DNA-binding domain"/>
    <property type="match status" value="1"/>
</dbReference>
<dbReference type="PROSITE" id="PS50995">
    <property type="entry name" value="HTH_MARR_2"/>
    <property type="match status" value="1"/>
</dbReference>
<name>A0ABV8JDT3_9BACL</name>
<dbReference type="Proteomes" id="UP001595843">
    <property type="component" value="Unassembled WGS sequence"/>
</dbReference>
<evidence type="ECO:0000313" key="4">
    <source>
        <dbReference type="Proteomes" id="UP001595843"/>
    </source>
</evidence>
<dbReference type="PANTHER" id="PTHR33164:SF43">
    <property type="entry name" value="HTH-TYPE TRANSCRIPTIONAL REPRESSOR YETL"/>
    <property type="match status" value="1"/>
</dbReference>
<dbReference type="InterPro" id="IPR000835">
    <property type="entry name" value="HTH_MarR-typ"/>
</dbReference>